<evidence type="ECO:0000313" key="4">
    <source>
        <dbReference type="Proteomes" id="UP000757435"/>
    </source>
</evidence>
<protein>
    <submittedName>
        <fullName evidence="3">Uncharacterized protein</fullName>
    </submittedName>
</protein>
<keyword evidence="2" id="KW-0812">Transmembrane</keyword>
<feature type="compositionally biased region" description="Low complexity" evidence="1">
    <location>
        <begin position="47"/>
        <end position="56"/>
    </location>
</feature>
<reference evidence="3" key="1">
    <citation type="submission" date="2021-05" db="EMBL/GenBank/DDBJ databases">
        <authorList>
            <person name="Pietrasiak N."/>
            <person name="Ward R."/>
            <person name="Stajich J.E."/>
            <person name="Kurbessoian T."/>
        </authorList>
    </citation>
    <scope>NUCLEOTIDE SEQUENCE</scope>
    <source>
        <strain evidence="3">UHER 2000/2452</strain>
    </source>
</reference>
<dbReference type="AlphaFoldDB" id="A0A951Q9C6"/>
<organism evidence="3 4">
    <name type="scientific">Drouetiella hepatica Uher 2000/2452</name>
    <dbReference type="NCBI Taxonomy" id="904376"/>
    <lineage>
        <taxon>Bacteria</taxon>
        <taxon>Bacillati</taxon>
        <taxon>Cyanobacteriota</taxon>
        <taxon>Cyanophyceae</taxon>
        <taxon>Oculatellales</taxon>
        <taxon>Oculatellaceae</taxon>
        <taxon>Drouetiella</taxon>
    </lineage>
</organism>
<evidence type="ECO:0000256" key="2">
    <source>
        <dbReference type="SAM" id="Phobius"/>
    </source>
</evidence>
<evidence type="ECO:0000256" key="1">
    <source>
        <dbReference type="SAM" id="MobiDB-lite"/>
    </source>
</evidence>
<comment type="caution">
    <text evidence="3">The sequence shown here is derived from an EMBL/GenBank/DDBJ whole genome shotgun (WGS) entry which is preliminary data.</text>
</comment>
<name>A0A951Q9C6_9CYAN</name>
<dbReference type="EMBL" id="JAHHHD010000006">
    <property type="protein sequence ID" value="MBW4658622.1"/>
    <property type="molecule type" value="Genomic_DNA"/>
</dbReference>
<reference evidence="3" key="2">
    <citation type="journal article" date="2022" name="Microbiol. Resour. Announc.">
        <title>Metagenome Sequencing to Explore Phylogenomics of Terrestrial Cyanobacteria.</title>
        <authorList>
            <person name="Ward R.D."/>
            <person name="Stajich J.E."/>
            <person name="Johansen J.R."/>
            <person name="Huntemann M."/>
            <person name="Clum A."/>
            <person name="Foster B."/>
            <person name="Foster B."/>
            <person name="Roux S."/>
            <person name="Palaniappan K."/>
            <person name="Varghese N."/>
            <person name="Mukherjee S."/>
            <person name="Reddy T.B.K."/>
            <person name="Daum C."/>
            <person name="Copeland A."/>
            <person name="Chen I.A."/>
            <person name="Ivanova N.N."/>
            <person name="Kyrpides N.C."/>
            <person name="Shapiro N."/>
            <person name="Eloe-Fadrosh E.A."/>
            <person name="Pietrasiak N."/>
        </authorList>
    </citation>
    <scope>NUCLEOTIDE SEQUENCE</scope>
    <source>
        <strain evidence="3">UHER 2000/2452</strain>
    </source>
</reference>
<keyword evidence="2" id="KW-0472">Membrane</keyword>
<feature type="transmembrane region" description="Helical" evidence="2">
    <location>
        <begin position="6"/>
        <end position="23"/>
    </location>
</feature>
<accession>A0A951Q9C6</accession>
<evidence type="ECO:0000313" key="3">
    <source>
        <dbReference type="EMBL" id="MBW4658622.1"/>
    </source>
</evidence>
<sequence>MSFSALVPTLLAIVILILLYLLLREIGRRSRSPRGTSRSVRSRQPRSPRLGSASPASRRRLLRLVNGNEKTAIRLVSNLKETHPERSEQWCWEKAIYDLERDRRA</sequence>
<feature type="region of interest" description="Disordered" evidence="1">
    <location>
        <begin position="30"/>
        <end position="58"/>
    </location>
</feature>
<proteinExistence type="predicted"/>
<gene>
    <name evidence="3" type="ORF">KME15_08105</name>
</gene>
<keyword evidence="2" id="KW-1133">Transmembrane helix</keyword>
<dbReference type="Proteomes" id="UP000757435">
    <property type="component" value="Unassembled WGS sequence"/>
</dbReference>